<sequence>MSSITTTISSTLSSVVTALSPTLLAHFQYTYLWVVIVGFILAFFVGFGMGAIDVANTFGTSIGSKVLTHKQAYMLASLLIVAGAVLVGKNVTDTLREKIIDVDLYKNAPQELLVGQVAILGAVSFWLIIASLGSVPVASTHSIVGALIGFSVFMKGWQGVHWSMVVEIVIAWIISPILGGITSSTLYMIVDFAILRRKEPLKCGLRMLPVFYFFVVAFLTFTITFQGLVVFGVSHVPVLLCIAISIVCGLIASVLVQLVEPWLIKWIKNKENLQFNLSTVEDVNMNKIPISNIPRIPYYTQPKFEMNAKGIIKWFFPAKEREEDKETIQMFSALQVFTACFGAFAFGANDISHVISSITVITSIYHSMNVDQNEPTPLYIYLYGSLAISVGLWCLGHKVIKTIGKKMTIINPCSGFTIEFGMALITLMASKVGIPVSTTQCMVGSVVGVGLVKSGEGIKWKIILYTVISWVVTLPSSGLLTVAIMFVLKHFFLK</sequence>
<dbReference type="PANTHER" id="PTHR11101:SF67">
    <property type="entry name" value="PHOSPHATE TRANSPORTER"/>
    <property type="match status" value="1"/>
</dbReference>
<dbReference type="InterPro" id="IPR001204">
    <property type="entry name" value="Phos_transporter"/>
</dbReference>
<reference evidence="10" key="1">
    <citation type="submission" date="2022-11" db="UniProtKB">
        <authorList>
            <consortium name="WormBaseParasite"/>
        </authorList>
    </citation>
    <scope>IDENTIFICATION</scope>
</reference>
<comment type="similarity">
    <text evidence="2 8">Belongs to the inorganic phosphate transporter (PiT) (TC 2.A.20) family.</text>
</comment>
<keyword evidence="5 8" id="KW-0812">Transmembrane</keyword>
<feature type="transmembrane region" description="Helical" evidence="8">
    <location>
        <begin position="464"/>
        <end position="488"/>
    </location>
</feature>
<feature type="transmembrane region" description="Helical" evidence="8">
    <location>
        <begin position="210"/>
        <end position="231"/>
    </location>
</feature>
<keyword evidence="3 8" id="KW-0813">Transport</keyword>
<dbReference type="WBParaSite" id="ACRNAN_Path_209.g752.t1">
    <property type="protein sequence ID" value="ACRNAN_Path_209.g752.t1"/>
    <property type="gene ID" value="ACRNAN_Path_209.g752"/>
</dbReference>
<dbReference type="Pfam" id="PF01384">
    <property type="entry name" value="PHO4"/>
    <property type="match status" value="1"/>
</dbReference>
<name>A0A914C3I9_9BILA</name>
<feature type="transmembrane region" description="Helical" evidence="8">
    <location>
        <begin position="169"/>
        <end position="190"/>
    </location>
</feature>
<dbReference type="GO" id="GO:0035435">
    <property type="term" value="P:phosphate ion transmembrane transport"/>
    <property type="evidence" value="ECO:0007669"/>
    <property type="project" value="TreeGrafter"/>
</dbReference>
<dbReference type="AlphaFoldDB" id="A0A914C3I9"/>
<keyword evidence="4 8" id="KW-0592">Phosphate transport</keyword>
<feature type="transmembrane region" description="Helical" evidence="8">
    <location>
        <begin position="28"/>
        <end position="52"/>
    </location>
</feature>
<organism evidence="9 10">
    <name type="scientific">Acrobeloides nanus</name>
    <dbReference type="NCBI Taxonomy" id="290746"/>
    <lineage>
        <taxon>Eukaryota</taxon>
        <taxon>Metazoa</taxon>
        <taxon>Ecdysozoa</taxon>
        <taxon>Nematoda</taxon>
        <taxon>Chromadorea</taxon>
        <taxon>Rhabditida</taxon>
        <taxon>Tylenchina</taxon>
        <taxon>Cephalobomorpha</taxon>
        <taxon>Cephaloboidea</taxon>
        <taxon>Cephalobidae</taxon>
        <taxon>Acrobeloides</taxon>
    </lineage>
</organism>
<comment type="subcellular location">
    <subcellularLocation>
        <location evidence="1 8">Membrane</location>
        <topology evidence="1 8">Multi-pass membrane protein</topology>
    </subcellularLocation>
</comment>
<evidence type="ECO:0000313" key="9">
    <source>
        <dbReference type="Proteomes" id="UP000887540"/>
    </source>
</evidence>
<evidence type="ECO:0000256" key="2">
    <source>
        <dbReference type="ARBA" id="ARBA00009916"/>
    </source>
</evidence>
<dbReference type="GO" id="GO:0005315">
    <property type="term" value="F:phosphate transmembrane transporter activity"/>
    <property type="evidence" value="ECO:0007669"/>
    <property type="project" value="InterPro"/>
</dbReference>
<accession>A0A914C3I9</accession>
<evidence type="ECO:0000256" key="5">
    <source>
        <dbReference type="ARBA" id="ARBA00022692"/>
    </source>
</evidence>
<feature type="transmembrane region" description="Helical" evidence="8">
    <location>
        <begin position="378"/>
        <end position="396"/>
    </location>
</feature>
<evidence type="ECO:0000256" key="6">
    <source>
        <dbReference type="ARBA" id="ARBA00022989"/>
    </source>
</evidence>
<keyword evidence="6 8" id="KW-1133">Transmembrane helix</keyword>
<protein>
    <recommendedName>
        <fullName evidence="8">Phosphate transporter</fullName>
    </recommendedName>
</protein>
<feature type="transmembrane region" description="Helical" evidence="8">
    <location>
        <begin position="112"/>
        <end position="130"/>
    </location>
</feature>
<dbReference type="Proteomes" id="UP000887540">
    <property type="component" value="Unplaced"/>
</dbReference>
<comment type="function">
    <text evidence="8">Sodium-phosphate symporter.</text>
</comment>
<keyword evidence="7 8" id="KW-0472">Membrane</keyword>
<evidence type="ECO:0000256" key="3">
    <source>
        <dbReference type="ARBA" id="ARBA00022448"/>
    </source>
</evidence>
<dbReference type="GO" id="GO:0016020">
    <property type="term" value="C:membrane"/>
    <property type="evidence" value="ECO:0007669"/>
    <property type="project" value="UniProtKB-SubCell"/>
</dbReference>
<evidence type="ECO:0000256" key="8">
    <source>
        <dbReference type="RuleBase" id="RU363058"/>
    </source>
</evidence>
<evidence type="ECO:0000256" key="7">
    <source>
        <dbReference type="ARBA" id="ARBA00023136"/>
    </source>
</evidence>
<feature type="transmembrane region" description="Helical" evidence="8">
    <location>
        <begin position="72"/>
        <end position="92"/>
    </location>
</feature>
<evidence type="ECO:0000256" key="1">
    <source>
        <dbReference type="ARBA" id="ARBA00004141"/>
    </source>
</evidence>
<evidence type="ECO:0000256" key="4">
    <source>
        <dbReference type="ARBA" id="ARBA00022592"/>
    </source>
</evidence>
<feature type="transmembrane region" description="Helical" evidence="8">
    <location>
        <begin position="408"/>
        <end position="428"/>
    </location>
</feature>
<dbReference type="PANTHER" id="PTHR11101">
    <property type="entry name" value="PHOSPHATE TRANSPORTER"/>
    <property type="match status" value="1"/>
</dbReference>
<evidence type="ECO:0000313" key="10">
    <source>
        <dbReference type="WBParaSite" id="ACRNAN_Path_209.g752.t1"/>
    </source>
</evidence>
<proteinExistence type="inferred from homology"/>
<keyword evidence="9" id="KW-1185">Reference proteome</keyword>
<feature type="transmembrane region" description="Helical" evidence="8">
    <location>
        <begin position="237"/>
        <end position="259"/>
    </location>
</feature>